<reference evidence="13 14" key="1">
    <citation type="submission" date="2013-08" db="EMBL/GenBank/DDBJ databases">
        <title>The genome sequence of Knoellia aerolata.</title>
        <authorList>
            <person name="Zhu W."/>
            <person name="Wang G."/>
        </authorList>
    </citation>
    <scope>NUCLEOTIDE SEQUENCE [LARGE SCALE GENOMIC DNA]</scope>
    <source>
        <strain evidence="13 14">DSM 18566</strain>
    </source>
</reference>
<evidence type="ECO:0000313" key="13">
    <source>
        <dbReference type="EMBL" id="KGN42285.1"/>
    </source>
</evidence>
<dbReference type="EMBL" id="AVPL01000006">
    <property type="protein sequence ID" value="KGN42285.1"/>
    <property type="molecule type" value="Genomic_DNA"/>
</dbReference>
<dbReference type="PROSITE" id="PS50109">
    <property type="entry name" value="HIS_KIN"/>
    <property type="match status" value="1"/>
</dbReference>
<feature type="domain" description="HAMP" evidence="12">
    <location>
        <begin position="151"/>
        <end position="203"/>
    </location>
</feature>
<evidence type="ECO:0000259" key="11">
    <source>
        <dbReference type="PROSITE" id="PS50109"/>
    </source>
</evidence>
<evidence type="ECO:0000256" key="3">
    <source>
        <dbReference type="ARBA" id="ARBA00012438"/>
    </source>
</evidence>
<keyword evidence="10" id="KW-0472">Membrane</keyword>
<evidence type="ECO:0000256" key="10">
    <source>
        <dbReference type="SAM" id="Phobius"/>
    </source>
</evidence>
<keyword evidence="8 10" id="KW-1133">Transmembrane helix</keyword>
<dbReference type="SUPFAM" id="SSF47384">
    <property type="entry name" value="Homodimeric domain of signal transducing histidine kinase"/>
    <property type="match status" value="1"/>
</dbReference>
<dbReference type="PANTHER" id="PTHR45436:SF5">
    <property type="entry name" value="SENSOR HISTIDINE KINASE TRCS"/>
    <property type="match status" value="1"/>
</dbReference>
<dbReference type="eggNOG" id="COG0642">
    <property type="taxonomic scope" value="Bacteria"/>
</dbReference>
<feature type="transmembrane region" description="Helical" evidence="10">
    <location>
        <begin position="5"/>
        <end position="22"/>
    </location>
</feature>
<dbReference type="InterPro" id="IPR003594">
    <property type="entry name" value="HATPase_dom"/>
</dbReference>
<evidence type="ECO:0000256" key="7">
    <source>
        <dbReference type="ARBA" id="ARBA00022777"/>
    </source>
</evidence>
<name>A0A0A0JXT6_9MICO</name>
<dbReference type="InterPro" id="IPR036097">
    <property type="entry name" value="HisK_dim/P_sf"/>
</dbReference>
<dbReference type="GO" id="GO:0000155">
    <property type="term" value="F:phosphorelay sensor kinase activity"/>
    <property type="evidence" value="ECO:0007669"/>
    <property type="project" value="InterPro"/>
</dbReference>
<dbReference type="Pfam" id="PF00512">
    <property type="entry name" value="HisKA"/>
    <property type="match status" value="1"/>
</dbReference>
<dbReference type="GO" id="GO:0005886">
    <property type="term" value="C:plasma membrane"/>
    <property type="evidence" value="ECO:0007669"/>
    <property type="project" value="UniProtKB-SubCell"/>
</dbReference>
<protein>
    <recommendedName>
        <fullName evidence="3">histidine kinase</fullName>
        <ecNumber evidence="3">2.7.13.3</ecNumber>
    </recommendedName>
</protein>
<evidence type="ECO:0000256" key="8">
    <source>
        <dbReference type="ARBA" id="ARBA00022989"/>
    </source>
</evidence>
<comment type="catalytic activity">
    <reaction evidence="1">
        <text>ATP + protein L-histidine = ADP + protein N-phospho-L-histidine.</text>
        <dbReference type="EC" id="2.7.13.3"/>
    </reaction>
</comment>
<dbReference type="SUPFAM" id="SSF55874">
    <property type="entry name" value="ATPase domain of HSP90 chaperone/DNA topoisomerase II/histidine kinase"/>
    <property type="match status" value="1"/>
</dbReference>
<keyword evidence="7" id="KW-0418">Kinase</keyword>
<keyword evidence="9" id="KW-0902">Two-component regulatory system</keyword>
<evidence type="ECO:0000256" key="9">
    <source>
        <dbReference type="ARBA" id="ARBA00023012"/>
    </source>
</evidence>
<proteinExistence type="predicted"/>
<dbReference type="InterPro" id="IPR005467">
    <property type="entry name" value="His_kinase_dom"/>
</dbReference>
<feature type="domain" description="Histidine kinase" evidence="11">
    <location>
        <begin position="211"/>
        <end position="412"/>
    </location>
</feature>
<dbReference type="Pfam" id="PF02518">
    <property type="entry name" value="HATPase_c"/>
    <property type="match status" value="1"/>
</dbReference>
<dbReference type="SMART" id="SM00388">
    <property type="entry name" value="HisKA"/>
    <property type="match status" value="1"/>
</dbReference>
<dbReference type="SMART" id="SM00304">
    <property type="entry name" value="HAMP"/>
    <property type="match status" value="1"/>
</dbReference>
<dbReference type="SMART" id="SM00387">
    <property type="entry name" value="HATPase_c"/>
    <property type="match status" value="1"/>
</dbReference>
<dbReference type="InterPro" id="IPR003660">
    <property type="entry name" value="HAMP_dom"/>
</dbReference>
<dbReference type="Proteomes" id="UP000030013">
    <property type="component" value="Unassembled WGS sequence"/>
</dbReference>
<dbReference type="InterPro" id="IPR036890">
    <property type="entry name" value="HATPase_C_sf"/>
</dbReference>
<evidence type="ECO:0000256" key="2">
    <source>
        <dbReference type="ARBA" id="ARBA00004236"/>
    </source>
</evidence>
<evidence type="ECO:0000256" key="1">
    <source>
        <dbReference type="ARBA" id="ARBA00000085"/>
    </source>
</evidence>
<evidence type="ECO:0000256" key="5">
    <source>
        <dbReference type="ARBA" id="ARBA00022679"/>
    </source>
</evidence>
<dbReference type="InterPro" id="IPR003661">
    <property type="entry name" value="HisK_dim/P_dom"/>
</dbReference>
<dbReference type="STRING" id="1385519.N801_00515"/>
<feature type="transmembrane region" description="Helical" evidence="10">
    <location>
        <begin position="127"/>
        <end position="150"/>
    </location>
</feature>
<dbReference type="RefSeq" id="WP_035933301.1">
    <property type="nucleotide sequence ID" value="NZ_AVPL01000006.1"/>
</dbReference>
<evidence type="ECO:0000256" key="4">
    <source>
        <dbReference type="ARBA" id="ARBA00022553"/>
    </source>
</evidence>
<dbReference type="EC" id="2.7.13.3" evidence="3"/>
<comment type="subcellular location">
    <subcellularLocation>
        <location evidence="2">Cell membrane</location>
    </subcellularLocation>
</comment>
<evidence type="ECO:0000259" key="12">
    <source>
        <dbReference type="PROSITE" id="PS50885"/>
    </source>
</evidence>
<organism evidence="13 14">
    <name type="scientific">Knoellia aerolata DSM 18566</name>
    <dbReference type="NCBI Taxonomy" id="1385519"/>
    <lineage>
        <taxon>Bacteria</taxon>
        <taxon>Bacillati</taxon>
        <taxon>Actinomycetota</taxon>
        <taxon>Actinomycetes</taxon>
        <taxon>Micrococcales</taxon>
        <taxon>Intrasporangiaceae</taxon>
        <taxon>Knoellia</taxon>
    </lineage>
</organism>
<keyword evidence="5" id="KW-0808">Transferase</keyword>
<dbReference type="AlphaFoldDB" id="A0A0A0JXT6"/>
<dbReference type="PANTHER" id="PTHR45436">
    <property type="entry name" value="SENSOR HISTIDINE KINASE YKOH"/>
    <property type="match status" value="1"/>
</dbReference>
<comment type="caution">
    <text evidence="13">The sequence shown here is derived from an EMBL/GenBank/DDBJ whole genome shotgun (WGS) entry which is preliminary data.</text>
</comment>
<keyword evidence="4" id="KW-0597">Phosphoprotein</keyword>
<dbReference type="OrthoDB" id="9786919at2"/>
<gene>
    <name evidence="13" type="ORF">N801_00515</name>
</gene>
<keyword evidence="14" id="KW-1185">Reference proteome</keyword>
<dbReference type="PROSITE" id="PS50885">
    <property type="entry name" value="HAMP"/>
    <property type="match status" value="1"/>
</dbReference>
<dbReference type="Gene3D" id="6.10.340.10">
    <property type="match status" value="1"/>
</dbReference>
<sequence>MRERLVAALVGMTIAMIAMYGIPRAYLLADLVTTQENRTVERSADLLTVVIAERSTAATPVTSAFLESLLGEGEGIEYVAPDDTVVVAGEQTTGSSDDIVERRTLEGGGSLTVTRAGALVDQRVSEALLPLIVIGLALVVLAAGLGFVLARRLARPFAELADAADHLGQARFDVELPHYSIPEAEAIGAALRRSSAQLDLLVAREREFAANVSHQLRTPVTALRLTLEDLAMWPETPPAVAAELTENMSELDRLSTAITEILDLSRGRRLGDAVDLDLSELVAEAIDRWRPKFSAAGRELLHEPALPVLAHVVPGPVVQILDVLLENACSHGEGEVVAGARDLGKFLHLGVVDEGERAVGNEVFQRGASSVDSQGHGLGLTIASQLASSVGGYLTLADAPTTTFVLVLPATVEEISQLSSASSALAR</sequence>
<accession>A0A0A0JXT6</accession>
<dbReference type="Gene3D" id="1.10.287.130">
    <property type="match status" value="1"/>
</dbReference>
<evidence type="ECO:0000313" key="14">
    <source>
        <dbReference type="Proteomes" id="UP000030013"/>
    </source>
</evidence>
<dbReference type="Gene3D" id="3.30.565.10">
    <property type="entry name" value="Histidine kinase-like ATPase, C-terminal domain"/>
    <property type="match status" value="1"/>
</dbReference>
<keyword evidence="6 10" id="KW-0812">Transmembrane</keyword>
<dbReference type="InterPro" id="IPR050428">
    <property type="entry name" value="TCS_sensor_his_kinase"/>
</dbReference>
<dbReference type="CDD" id="cd00082">
    <property type="entry name" value="HisKA"/>
    <property type="match status" value="1"/>
</dbReference>
<evidence type="ECO:0000256" key="6">
    <source>
        <dbReference type="ARBA" id="ARBA00022692"/>
    </source>
</evidence>